<keyword evidence="3" id="KW-1185">Reference proteome</keyword>
<proteinExistence type="predicted"/>
<organism evidence="2 3">
    <name type="scientific">Colletotrichum liriopes</name>
    <dbReference type="NCBI Taxonomy" id="708192"/>
    <lineage>
        <taxon>Eukaryota</taxon>
        <taxon>Fungi</taxon>
        <taxon>Dikarya</taxon>
        <taxon>Ascomycota</taxon>
        <taxon>Pezizomycotina</taxon>
        <taxon>Sordariomycetes</taxon>
        <taxon>Hypocreomycetidae</taxon>
        <taxon>Glomerellales</taxon>
        <taxon>Glomerellaceae</taxon>
        <taxon>Colletotrichum</taxon>
        <taxon>Colletotrichum spaethianum species complex</taxon>
    </lineage>
</organism>
<dbReference type="EMBL" id="BPPX01000037">
    <property type="protein sequence ID" value="GJC89007.1"/>
    <property type="molecule type" value="Genomic_DNA"/>
</dbReference>
<reference evidence="2 3" key="1">
    <citation type="submission" date="2021-07" db="EMBL/GenBank/DDBJ databases">
        <title>Genome data of Colletotrichum spaethianum.</title>
        <authorList>
            <person name="Utami Y.D."/>
            <person name="Hiruma K."/>
        </authorList>
    </citation>
    <scope>NUCLEOTIDE SEQUENCE [LARGE SCALE GENOMIC DNA]</scope>
    <source>
        <strain evidence="2 3">MAFF 242679</strain>
    </source>
</reference>
<feature type="compositionally biased region" description="Low complexity" evidence="1">
    <location>
        <begin position="10"/>
        <end position="22"/>
    </location>
</feature>
<dbReference type="AlphaFoldDB" id="A0AA37LY46"/>
<gene>
    <name evidence="2" type="ORF">ColLi_11845</name>
</gene>
<name>A0AA37LY46_9PEZI</name>
<evidence type="ECO:0000256" key="1">
    <source>
        <dbReference type="SAM" id="MobiDB-lite"/>
    </source>
</evidence>
<comment type="caution">
    <text evidence="2">The sequence shown here is derived from an EMBL/GenBank/DDBJ whole genome shotgun (WGS) entry which is preliminary data.</text>
</comment>
<protein>
    <submittedName>
        <fullName evidence="2">Uncharacterized protein</fullName>
    </submittedName>
</protein>
<dbReference type="Proteomes" id="UP001055172">
    <property type="component" value="Unassembled WGS sequence"/>
</dbReference>
<sequence length="93" mass="9610">MSTQIPRPASNTTNSSNSTNSTQFTGNMDSYTLSMYEHTKRLMANAQIPYGSPASLLLATTPNEPATPGTGSGGVGNGLPPPKPGSLPRLESS</sequence>
<accession>A0AA37LY46</accession>
<feature type="region of interest" description="Disordered" evidence="1">
    <location>
        <begin position="55"/>
        <end position="93"/>
    </location>
</feature>
<feature type="region of interest" description="Disordered" evidence="1">
    <location>
        <begin position="1"/>
        <end position="27"/>
    </location>
</feature>
<evidence type="ECO:0000313" key="2">
    <source>
        <dbReference type="EMBL" id="GJC89007.1"/>
    </source>
</evidence>
<evidence type="ECO:0000313" key="3">
    <source>
        <dbReference type="Proteomes" id="UP001055172"/>
    </source>
</evidence>